<evidence type="ECO:0000313" key="1">
    <source>
        <dbReference type="EMBL" id="SIR38838.1"/>
    </source>
</evidence>
<sequence>MIADVVEHLDWVRLDGRGVAYFEAQLALGSQFCRLIRSTVDLAGGDCSTLLPRETRTDRAYQFDEGDLLLANRNRSVPVNGGLLPVATLRERQTAEIFGFLQSDPNAVCLIDDAAARPNDAPLAAVGFATRLGEDVLYRLGHDSPAHDIGSALAWSNYIWHGLAVLCRPRVALERGGELSPEAVMRCLEDVVALQAVAYDGEGFVTWTRRGVA</sequence>
<keyword evidence="2" id="KW-1185">Reference proteome</keyword>
<dbReference type="Proteomes" id="UP000186308">
    <property type="component" value="Unassembled WGS sequence"/>
</dbReference>
<comment type="caution">
    <text evidence="1">The sequence shown here is derived from an EMBL/GenBank/DDBJ whole genome shotgun (WGS) entry which is preliminary data.</text>
</comment>
<reference evidence="1 2" key="1">
    <citation type="submission" date="2017-01" db="EMBL/GenBank/DDBJ databases">
        <authorList>
            <person name="Varghese N."/>
            <person name="Submissions S."/>
        </authorList>
    </citation>
    <scope>NUCLEOTIDE SEQUENCE [LARGE SCALE GENOMIC DNA]</scope>
    <source>
        <strain evidence="1 2">ATCC 35905</strain>
    </source>
</reference>
<dbReference type="AlphaFoldDB" id="A0A8G2CN75"/>
<proteinExistence type="predicted"/>
<accession>A0A8G2CN75</accession>
<protein>
    <submittedName>
        <fullName evidence="1">Uncharacterized protein</fullName>
    </submittedName>
</protein>
<dbReference type="EMBL" id="FTNE01000028">
    <property type="protein sequence ID" value="SIR38838.1"/>
    <property type="molecule type" value="Genomic_DNA"/>
</dbReference>
<dbReference type="RefSeq" id="WP_029313115.1">
    <property type="nucleotide sequence ID" value="NZ_FTNE01000028.1"/>
</dbReference>
<organism evidence="1 2">
    <name type="scientific">Acidiphilium rubrum</name>
    <dbReference type="NCBI Taxonomy" id="526"/>
    <lineage>
        <taxon>Bacteria</taxon>
        <taxon>Pseudomonadati</taxon>
        <taxon>Pseudomonadota</taxon>
        <taxon>Alphaproteobacteria</taxon>
        <taxon>Acetobacterales</taxon>
        <taxon>Acidocellaceae</taxon>
        <taxon>Acidiphilium</taxon>
    </lineage>
</organism>
<gene>
    <name evidence="1" type="ORF">SAMN05421828_1284</name>
</gene>
<evidence type="ECO:0000313" key="2">
    <source>
        <dbReference type="Proteomes" id="UP000186308"/>
    </source>
</evidence>
<name>A0A8G2CN75_ACIRU</name>